<dbReference type="InterPro" id="IPR004158">
    <property type="entry name" value="DUF247_pln"/>
</dbReference>
<proteinExistence type="predicted"/>
<feature type="transmembrane region" description="Helical" evidence="1">
    <location>
        <begin position="203"/>
        <end position="227"/>
    </location>
</feature>
<name>A0A0A9ARY5_ARUDO</name>
<evidence type="ECO:0000256" key="1">
    <source>
        <dbReference type="SAM" id="Phobius"/>
    </source>
</evidence>
<keyword evidence="1" id="KW-0472">Membrane</keyword>
<dbReference type="EMBL" id="GBRH01243381">
    <property type="protein sequence ID" value="JAD54514.1"/>
    <property type="molecule type" value="Transcribed_RNA"/>
</dbReference>
<keyword evidence="1" id="KW-1133">Transmembrane helix</keyword>
<keyword evidence="1" id="KW-0812">Transmembrane</keyword>
<dbReference type="PANTHER" id="PTHR31170">
    <property type="entry name" value="BNAC04G53230D PROTEIN"/>
    <property type="match status" value="1"/>
</dbReference>
<organism evidence="2">
    <name type="scientific">Arundo donax</name>
    <name type="common">Giant reed</name>
    <name type="synonym">Donax arundinaceus</name>
    <dbReference type="NCBI Taxonomy" id="35708"/>
    <lineage>
        <taxon>Eukaryota</taxon>
        <taxon>Viridiplantae</taxon>
        <taxon>Streptophyta</taxon>
        <taxon>Embryophyta</taxon>
        <taxon>Tracheophyta</taxon>
        <taxon>Spermatophyta</taxon>
        <taxon>Magnoliopsida</taxon>
        <taxon>Liliopsida</taxon>
        <taxon>Poales</taxon>
        <taxon>Poaceae</taxon>
        <taxon>PACMAD clade</taxon>
        <taxon>Arundinoideae</taxon>
        <taxon>Arundineae</taxon>
        <taxon>Arundo</taxon>
    </lineage>
</organism>
<evidence type="ECO:0000313" key="2">
    <source>
        <dbReference type="EMBL" id="JAD54514.1"/>
    </source>
</evidence>
<reference evidence="2" key="2">
    <citation type="journal article" date="2015" name="Data Brief">
        <title>Shoot transcriptome of the giant reed, Arundo donax.</title>
        <authorList>
            <person name="Barrero R.A."/>
            <person name="Guerrero F.D."/>
            <person name="Moolhuijzen P."/>
            <person name="Goolsby J.A."/>
            <person name="Tidwell J."/>
            <person name="Bellgard S.E."/>
            <person name="Bellgard M.I."/>
        </authorList>
    </citation>
    <scope>NUCLEOTIDE SEQUENCE</scope>
    <source>
        <tissue evidence="2">Shoot tissue taken approximately 20 cm above the soil surface</tissue>
    </source>
</reference>
<protein>
    <submittedName>
        <fullName evidence="2">Uncharacterized protein</fullName>
    </submittedName>
</protein>
<reference evidence="2" key="1">
    <citation type="submission" date="2014-09" db="EMBL/GenBank/DDBJ databases">
        <authorList>
            <person name="Magalhaes I.L.F."/>
            <person name="Oliveira U."/>
            <person name="Santos F.R."/>
            <person name="Vidigal T.H.D.A."/>
            <person name="Brescovit A.D."/>
            <person name="Santos A.J."/>
        </authorList>
    </citation>
    <scope>NUCLEOTIDE SEQUENCE</scope>
    <source>
        <tissue evidence="2">Shoot tissue taken approximately 20 cm above the soil surface</tissue>
    </source>
</reference>
<accession>A0A0A9ARY5</accession>
<sequence length="234" mass="26586">MNNMVLDALWPGHPDMITLNHDLGLHVLDIYHKSFCGYGHQEGRRGSEEQHDMPSAVELHEAGVHFKAVHNANLGDIRFERGVLSVPVIWFYDSIECEFLNLMAFERLHPKARNYVMEYVFFMDNLVDSAADVALLCSNGVIVNLLGSNEEVATLFNKILSKEAVMSLSSKLHDVHGQVSAHCRKPWNKWRANLIHTYFSNPWVFISLLAATILLVATLIQTIYTVVPFKRKDP</sequence>
<dbReference type="PANTHER" id="PTHR31170:SF18">
    <property type="entry name" value="(WILD MALAYSIAN BANANA) HYPOTHETICAL PROTEIN"/>
    <property type="match status" value="1"/>
</dbReference>
<dbReference type="Pfam" id="PF03140">
    <property type="entry name" value="DUF247"/>
    <property type="match status" value="1"/>
</dbReference>
<dbReference type="AlphaFoldDB" id="A0A0A9ARY5"/>